<dbReference type="RefSeq" id="WP_189407594.1">
    <property type="nucleotide sequence ID" value="NZ_BMXP01000008.1"/>
</dbReference>
<evidence type="ECO:0000313" key="3">
    <source>
        <dbReference type="Proteomes" id="UP000631300"/>
    </source>
</evidence>
<proteinExistence type="predicted"/>
<protein>
    <recommendedName>
        <fullName evidence="1">Glycosyltransferase 2-like domain-containing protein</fullName>
    </recommendedName>
</protein>
<comment type="caution">
    <text evidence="2">The sequence shown here is derived from an EMBL/GenBank/DDBJ whole genome shotgun (WGS) entry which is preliminary data.</text>
</comment>
<evidence type="ECO:0000313" key="2">
    <source>
        <dbReference type="EMBL" id="GGW92420.1"/>
    </source>
</evidence>
<accession>A0A918JPK7</accession>
<keyword evidence="3" id="KW-1185">Reference proteome</keyword>
<dbReference type="Pfam" id="PF00535">
    <property type="entry name" value="Glycos_transf_2"/>
    <property type="match status" value="1"/>
</dbReference>
<reference evidence="2" key="2">
    <citation type="submission" date="2020-09" db="EMBL/GenBank/DDBJ databases">
        <authorList>
            <person name="Sun Q."/>
            <person name="Kim S."/>
        </authorList>
    </citation>
    <scope>NUCLEOTIDE SEQUENCE</scope>
    <source>
        <strain evidence="2">KCTC 22164</strain>
    </source>
</reference>
<gene>
    <name evidence="2" type="ORF">GCM10007391_28490</name>
</gene>
<sequence length="515" mass="57131">MLRRHLKRYKPLLSWYRKRVFGKPWEELNRRPSAWQKAVSTPASTYQNSIALNASVVILASQDASSLRMSTDSARAAGFNVYVVTDSMPPGDADAHYTTLSELASHPPAADWLCFINAGDQVLHNAAAVVHRAANTHVQARCLACDYFAGAEHQPVFLPPWLRYSCTPEAAFSRACWFDRELLTALCTTTPVNNAAAVPAMLLPALSAQQIVTTSELAFAFPEPATIEEPPIRFAGSDTTDAPTVTVIIPTRDNPELLSACIDSLRSQVDYTNYDIVIVDNQSQQPDTLQLLSRLGEHPKITVARYDAPFNYAAINNWAVAQTNSEFVVFLNDDVEIQSCHWLSTMLHYAKRDEVGAVGCKLLYGDRTVQHAGVAIGTLGGAAHKYKYLPETASGYFYELQTDHAVSAVTAACLLMRRDLFDTLGGFDETSLTVAFNDIDLCLKAAEAGKVNVVCNRVVHLHHESKSRGEDLSPEKAARFSSEKAYMEKRWQLSTTSDPFIHDGIQRRLNRRYER</sequence>
<reference evidence="2" key="1">
    <citation type="journal article" date="2014" name="Int. J. Syst. Evol. Microbiol.">
        <title>Complete genome sequence of Corynebacterium casei LMG S-19264T (=DSM 44701T), isolated from a smear-ripened cheese.</title>
        <authorList>
            <consortium name="US DOE Joint Genome Institute (JGI-PGF)"/>
            <person name="Walter F."/>
            <person name="Albersmeier A."/>
            <person name="Kalinowski J."/>
            <person name="Ruckert C."/>
        </authorList>
    </citation>
    <scope>NUCLEOTIDE SEQUENCE</scope>
    <source>
        <strain evidence="2">KCTC 22164</strain>
    </source>
</reference>
<organism evidence="2 3">
    <name type="scientific">Alteromonas halophila</name>
    <dbReference type="NCBI Taxonomy" id="516698"/>
    <lineage>
        <taxon>Bacteria</taxon>
        <taxon>Pseudomonadati</taxon>
        <taxon>Pseudomonadota</taxon>
        <taxon>Gammaproteobacteria</taxon>
        <taxon>Alteromonadales</taxon>
        <taxon>Alteromonadaceae</taxon>
        <taxon>Alteromonas/Salinimonas group</taxon>
        <taxon>Alteromonas</taxon>
    </lineage>
</organism>
<dbReference type="Gene3D" id="3.90.550.10">
    <property type="entry name" value="Spore Coat Polysaccharide Biosynthesis Protein SpsA, Chain A"/>
    <property type="match status" value="1"/>
</dbReference>
<name>A0A918JPK7_9ALTE</name>
<evidence type="ECO:0000259" key="1">
    <source>
        <dbReference type="Pfam" id="PF00535"/>
    </source>
</evidence>
<dbReference type="SUPFAM" id="SSF53448">
    <property type="entry name" value="Nucleotide-diphospho-sugar transferases"/>
    <property type="match status" value="1"/>
</dbReference>
<dbReference type="InterPro" id="IPR029044">
    <property type="entry name" value="Nucleotide-diphossugar_trans"/>
</dbReference>
<dbReference type="CDD" id="cd04186">
    <property type="entry name" value="GT_2_like_c"/>
    <property type="match status" value="1"/>
</dbReference>
<feature type="domain" description="Glycosyltransferase 2-like" evidence="1">
    <location>
        <begin position="246"/>
        <end position="424"/>
    </location>
</feature>
<dbReference type="Proteomes" id="UP000631300">
    <property type="component" value="Unassembled WGS sequence"/>
</dbReference>
<dbReference type="PANTHER" id="PTHR43179:SF7">
    <property type="entry name" value="RHAMNOSYLTRANSFERASE WBBL"/>
    <property type="match status" value="1"/>
</dbReference>
<dbReference type="EMBL" id="BMXP01000008">
    <property type="protein sequence ID" value="GGW92420.1"/>
    <property type="molecule type" value="Genomic_DNA"/>
</dbReference>
<dbReference type="InterPro" id="IPR001173">
    <property type="entry name" value="Glyco_trans_2-like"/>
</dbReference>
<dbReference type="PANTHER" id="PTHR43179">
    <property type="entry name" value="RHAMNOSYLTRANSFERASE WBBL"/>
    <property type="match status" value="1"/>
</dbReference>
<dbReference type="AlphaFoldDB" id="A0A918JPK7"/>